<reference evidence="4 5" key="1">
    <citation type="submission" date="2020-04" db="EMBL/GenBank/DDBJ databases">
        <title>Perkinsus olseni comparative genomics.</title>
        <authorList>
            <person name="Bogema D.R."/>
        </authorList>
    </citation>
    <scope>NUCLEOTIDE SEQUENCE [LARGE SCALE GENOMIC DNA]</scope>
    <source>
        <strain evidence="3">ATCC PRA-205</strain>
        <strain evidence="2 4">ATCC PRA-207</strain>
    </source>
</reference>
<dbReference type="Proteomes" id="UP000574390">
    <property type="component" value="Unassembled WGS sequence"/>
</dbReference>
<gene>
    <name evidence="3" type="ORF">FOZ62_001035</name>
    <name evidence="2" type="ORF">FOZ63_031508</name>
</gene>
<dbReference type="OMA" id="RTIDREW"/>
<evidence type="ECO:0000313" key="2">
    <source>
        <dbReference type="EMBL" id="KAF4698842.1"/>
    </source>
</evidence>
<feature type="compositionally biased region" description="Basic and acidic residues" evidence="1">
    <location>
        <begin position="471"/>
        <end position="481"/>
    </location>
</feature>
<name>A0A7J6PS55_PEROL</name>
<dbReference type="EMBL" id="JABANO010038261">
    <property type="protein sequence ID" value="KAF4698842.1"/>
    <property type="molecule type" value="Genomic_DNA"/>
</dbReference>
<feature type="compositionally biased region" description="Polar residues" evidence="1">
    <location>
        <begin position="409"/>
        <end position="427"/>
    </location>
</feature>
<keyword evidence="4" id="KW-1185">Reference proteome</keyword>
<sequence>YEEPLLRGVFSLARGSTVRCSICKMNISSSITASLDDKTHNSSTKVTRVDFMRLLTCLALLTNMDTDKDDKLRMLVDVHDDDEDRCLYVRQLYSLVKNATSLAACVQRLCAGAETTEGSDATPDGDDLVIAELDRQQCNRVFVALMRHLTRSTGTDFFSFEGQQCLDGLPYNIYALVNSEELLAGLKVSTNDDYSQSLLDHLIPGAVSMKWLLSRDTPYATIMRRINERHVMQQRRKTMRHRLQGLAKLNRTKSYRVDLHYIRRGLQQLGLIPGETDRTSSSSSCHQNSCPSASTSTTDSAIDSDSDWSQFEAAFRESREVEECHLQKFTDKHDENMRTIDREWKPGGGLALSQASPHSVGHTEVGMNVPTLRDLSSTTGLQMLTKLGREETALVADDDDTCKGKPSEHATTGDNGMTSTGSPSAVLTQEGGGAAPSSPTFYCDKWQQAGRRLSSARFRSTYSTKLSQSLRKHESSVEVKGKHNPRGRRKSDVTILMELLRPTDDDDDEPPEGEDEVVGQLPDEVFQQPDTFLPATPTEKLEGGRRRSRSRMGR</sequence>
<feature type="region of interest" description="Disordered" evidence="1">
    <location>
        <begin position="460"/>
        <end position="554"/>
    </location>
</feature>
<evidence type="ECO:0000256" key="1">
    <source>
        <dbReference type="SAM" id="MobiDB-lite"/>
    </source>
</evidence>
<feature type="compositionally biased region" description="Low complexity" evidence="1">
    <location>
        <begin position="280"/>
        <end position="304"/>
    </location>
</feature>
<evidence type="ECO:0000313" key="4">
    <source>
        <dbReference type="Proteomes" id="UP000553632"/>
    </source>
</evidence>
<feature type="non-terminal residue" evidence="2">
    <location>
        <position position="1"/>
    </location>
</feature>
<accession>A0A7J6PS55</accession>
<comment type="caution">
    <text evidence="2">The sequence shown here is derived from an EMBL/GenBank/DDBJ whole genome shotgun (WGS) entry which is preliminary data.</text>
</comment>
<dbReference type="AlphaFoldDB" id="A0A7J6PS55"/>
<organism evidence="2 4">
    <name type="scientific">Perkinsus olseni</name>
    <name type="common">Perkinsus atlanticus</name>
    <dbReference type="NCBI Taxonomy" id="32597"/>
    <lineage>
        <taxon>Eukaryota</taxon>
        <taxon>Sar</taxon>
        <taxon>Alveolata</taxon>
        <taxon>Perkinsozoa</taxon>
        <taxon>Perkinsea</taxon>
        <taxon>Perkinsida</taxon>
        <taxon>Perkinsidae</taxon>
        <taxon>Perkinsus</taxon>
    </lineage>
</organism>
<feature type="region of interest" description="Disordered" evidence="1">
    <location>
        <begin position="273"/>
        <end position="304"/>
    </location>
</feature>
<evidence type="ECO:0000313" key="3">
    <source>
        <dbReference type="EMBL" id="KAF4705319.1"/>
    </source>
</evidence>
<feature type="compositionally biased region" description="Acidic residues" evidence="1">
    <location>
        <begin position="504"/>
        <end position="517"/>
    </location>
</feature>
<dbReference type="Proteomes" id="UP000553632">
    <property type="component" value="Unassembled WGS sequence"/>
</dbReference>
<feature type="region of interest" description="Disordered" evidence="1">
    <location>
        <begin position="395"/>
        <end position="439"/>
    </location>
</feature>
<dbReference type="EMBL" id="JABANM010030991">
    <property type="protein sequence ID" value="KAF4705319.1"/>
    <property type="molecule type" value="Genomic_DNA"/>
</dbReference>
<feature type="compositionally biased region" description="Polar residues" evidence="1">
    <location>
        <begin position="460"/>
        <end position="469"/>
    </location>
</feature>
<proteinExistence type="predicted"/>
<protein>
    <submittedName>
        <fullName evidence="2">Uncharacterized protein</fullName>
    </submittedName>
</protein>
<evidence type="ECO:0000313" key="5">
    <source>
        <dbReference type="Proteomes" id="UP000574390"/>
    </source>
</evidence>